<reference evidence="2" key="1">
    <citation type="submission" date="2017-11" db="EMBL/GenBank/DDBJ databases">
        <authorList>
            <person name="Zhao X."/>
        </authorList>
    </citation>
    <scope>NUCLEOTIDE SEQUENCE [LARGE SCALE GENOMIC DNA]</scope>
</reference>
<dbReference type="EMBL" id="MG589383">
    <property type="protein sequence ID" value="AYD79348.1"/>
    <property type="molecule type" value="Genomic_DNA"/>
</dbReference>
<protein>
    <submittedName>
        <fullName evidence="1">Uncharacterized protein</fullName>
    </submittedName>
</protein>
<evidence type="ECO:0000313" key="2">
    <source>
        <dbReference type="Proteomes" id="UP000272249"/>
    </source>
</evidence>
<accession>A0A386K3S0</accession>
<sequence length="63" mass="7220">MPCGNLVGVPPAKASVCTKRRDSNPVIKQLTLLNIFKRPYLDHIRTFRQKRYSAYGKDISSNR</sequence>
<evidence type="ECO:0000313" key="1">
    <source>
        <dbReference type="EMBL" id="AYD79348.1"/>
    </source>
</evidence>
<name>A0A386K3S0_9CAUD</name>
<keyword evidence="2" id="KW-1185">Reference proteome</keyword>
<organism evidence="1 2">
    <name type="scientific">Shigella phage phi25-307</name>
    <dbReference type="NCBI Taxonomy" id="2340715"/>
    <lineage>
        <taxon>Viruses</taxon>
        <taxon>Duplodnaviria</taxon>
        <taxon>Heunggongvirae</taxon>
        <taxon>Uroviricota</taxon>
        <taxon>Caudoviricetes</taxon>
        <taxon>Pantevenvirales</taxon>
        <taxon>Straboviridae</taxon>
        <taxon>Tevenvirinae</taxon>
        <taxon>Mosigvirus</taxon>
        <taxon>Mosigvirus 25307</taxon>
    </lineage>
</organism>
<dbReference type="Proteomes" id="UP000272249">
    <property type="component" value="Segment"/>
</dbReference>
<proteinExistence type="predicted"/>
<gene>
    <name evidence="1" type="ORF">FFEPELFE_00106</name>
</gene>